<reference evidence="2" key="2">
    <citation type="submission" date="2015-03" db="UniProtKB">
        <authorList>
            <consortium name="EnsemblPlants"/>
        </authorList>
    </citation>
    <scope>IDENTIFICATION</scope>
</reference>
<protein>
    <submittedName>
        <fullName evidence="2">Uncharacterized protein</fullName>
    </submittedName>
</protein>
<feature type="compositionally biased region" description="Basic and acidic residues" evidence="1">
    <location>
        <begin position="199"/>
        <end position="214"/>
    </location>
</feature>
<proteinExistence type="predicted"/>
<dbReference type="Gramene" id="OBART02G18200.1">
    <property type="protein sequence ID" value="OBART02G18200.1"/>
    <property type="gene ID" value="OBART02G18200"/>
</dbReference>
<organism evidence="2">
    <name type="scientific">Oryza barthii</name>
    <dbReference type="NCBI Taxonomy" id="65489"/>
    <lineage>
        <taxon>Eukaryota</taxon>
        <taxon>Viridiplantae</taxon>
        <taxon>Streptophyta</taxon>
        <taxon>Embryophyta</taxon>
        <taxon>Tracheophyta</taxon>
        <taxon>Spermatophyta</taxon>
        <taxon>Magnoliopsida</taxon>
        <taxon>Liliopsida</taxon>
        <taxon>Poales</taxon>
        <taxon>Poaceae</taxon>
        <taxon>BOP clade</taxon>
        <taxon>Oryzoideae</taxon>
        <taxon>Oryzeae</taxon>
        <taxon>Oryzinae</taxon>
        <taxon>Oryza</taxon>
    </lineage>
</organism>
<keyword evidence="3" id="KW-1185">Reference proteome</keyword>
<reference evidence="2" key="1">
    <citation type="journal article" date="2009" name="Rice">
        <title>De Novo Next Generation Sequencing of Plant Genomes.</title>
        <authorList>
            <person name="Rounsley S."/>
            <person name="Marri P.R."/>
            <person name="Yu Y."/>
            <person name="He R."/>
            <person name="Sisneros N."/>
            <person name="Goicoechea J.L."/>
            <person name="Lee S.J."/>
            <person name="Angelova A."/>
            <person name="Kudrna D."/>
            <person name="Luo M."/>
            <person name="Affourtit J."/>
            <person name="Desany B."/>
            <person name="Knight J."/>
            <person name="Niazi F."/>
            <person name="Egholm M."/>
            <person name="Wing R.A."/>
        </authorList>
    </citation>
    <scope>NUCLEOTIDE SEQUENCE [LARGE SCALE GENOMIC DNA]</scope>
    <source>
        <strain evidence="2">cv. IRGC 105608</strain>
    </source>
</reference>
<dbReference type="Proteomes" id="UP000026960">
    <property type="component" value="Chromosome 2"/>
</dbReference>
<evidence type="ECO:0000313" key="3">
    <source>
        <dbReference type="Proteomes" id="UP000026960"/>
    </source>
</evidence>
<evidence type="ECO:0000256" key="1">
    <source>
        <dbReference type="SAM" id="MobiDB-lite"/>
    </source>
</evidence>
<feature type="region of interest" description="Disordered" evidence="1">
    <location>
        <begin position="43"/>
        <end position="64"/>
    </location>
</feature>
<evidence type="ECO:0000313" key="2">
    <source>
        <dbReference type="EnsemblPlants" id="OBART02G18200.1"/>
    </source>
</evidence>
<accession>A0A0D3F5N6</accession>
<feature type="region of interest" description="Disordered" evidence="1">
    <location>
        <begin position="193"/>
        <end position="229"/>
    </location>
</feature>
<dbReference type="EnsemblPlants" id="OBART02G18200.1">
    <property type="protein sequence ID" value="OBART02G18200.1"/>
    <property type="gene ID" value="OBART02G18200"/>
</dbReference>
<name>A0A0D3F5N6_9ORYZ</name>
<sequence length="259" mass="27698">MADSGQHGRRCKWMMGGASGEMRAAGMAMRVWVAGTTGVVGREASDSAGSGMARAAGCSSDLSTRSSASLSSLWQISTTKSGMQLLSTVTPPMVCSPDGGVSLIGSSTLGDDGMEYLVRMLLWSQNHSVPQLKRAPRRRRGSAVGGGAVEELAVLLPDLTVVVQLLLPDGHGRLDLVDDVAARLHRVGAVHRGRRHEHARLAGGDRPEAVRHGEPPQQQGAARASRTVADSRRRRGTLFKVLNDTFRGKTFYMKVVLKY</sequence>
<dbReference type="AlphaFoldDB" id="A0A0D3F5N6"/>
<dbReference type="PaxDb" id="65489-OBART02G18200.1"/>